<dbReference type="InterPro" id="IPR019775">
    <property type="entry name" value="WD40_repeat_CS"/>
</dbReference>
<dbReference type="InterPro" id="IPR036322">
    <property type="entry name" value="WD40_repeat_dom_sf"/>
</dbReference>
<dbReference type="InterPro" id="IPR036910">
    <property type="entry name" value="HMG_box_dom_sf"/>
</dbReference>
<dbReference type="SMART" id="SM00398">
    <property type="entry name" value="HMG"/>
    <property type="match status" value="1"/>
</dbReference>
<feature type="region of interest" description="Disordered" evidence="7">
    <location>
        <begin position="815"/>
        <end position="988"/>
    </location>
</feature>
<evidence type="ECO:0000256" key="2">
    <source>
        <dbReference type="ARBA" id="ARBA00022574"/>
    </source>
</evidence>
<keyword evidence="4 6" id="KW-0539">Nucleus</keyword>
<dbReference type="Pfam" id="PF12341">
    <property type="entry name" value="Mcl1_mid"/>
    <property type="match status" value="1"/>
</dbReference>
<feature type="compositionally biased region" description="Polar residues" evidence="7">
    <location>
        <begin position="1090"/>
        <end position="1105"/>
    </location>
</feature>
<feature type="region of interest" description="Disordered" evidence="7">
    <location>
        <begin position="1019"/>
        <end position="1105"/>
    </location>
</feature>
<sequence length="1105" mass="120949">MAEEAAAAPMLRPVHGDGVTLVTFDGSGNIVTAGENAVVHVFKSTTDEDARVIEDNTGPIAAIDCKGNKLVTACEDHHVRLFDLSKGEECLESVVTRFQGPVKAVALNNTGSACASAGMDMVIKIVTLVDMSVRELHGSEGTVRSLCFDPQMELLASAGEDGYLRLWTIATGKIAHELYVLPNIRGGADPAEIGMYGIDFDPKGNMLAVPVKNAVQIFDRSLEFMFILKDLGHDAPVSVVKWSRDGRYLASVSVDGQMLVWELSSRQCVASFRHPRRLCITSIAWHPTEEEIAYADLLGNFSVWRKPVRESVKEKLTPEEVKQMEADKKEAASRADVETLFDDEPKQKIRLKRNNAPRNMITDSDDDEDYLDENDNDDFIVDDTAGAHQQHAYAPVASQFVQPAFQPASTPLEESKRFLVWNDTGFILSREEETTCAIDVEFHNASKHRPIRLVDHFGFTMGALTSSLVALAAPSHAPTAESQRDHPSVLFARNIGHWSSDETWQLFFPVGEEIECIAVGSGETSFIAAATNKNYIRLYSNNGVVLDVFCIDGPVVTMAAHENKLMIIHHSAAGVKSNQHMRAVVLDVDAKSVVCRTNVPLTDGSQLVWAGFSDTGLPAIVDSEEVVRALVPSWGFSWIPVAEFKQLRDEKHKHEYYWVTGLSDNEIVCIICRGGETYPKVLPRPVVSTVPLQMPIVSAPETAPSEEKFLRTKIFVDHLIESEELDELDRADRKLIQHHRRQLDQHVLASISRSVQSQRWGRALDLTTRLLLPGSYDIAIKLAMKAKSPMLAERMSLAKTALQTSERERLRLKVQAARAPRAPVTNVTSPLPSLSSVTAPRARSPANAPSFSPGTAPRTTHELEMSSPASTAATPDKAAARSRDKETSKFANAFQNVPLSPKKKPTSASKPKLSNPFSKKRASSSGTDAPATTATADAGAKSSNPIDALNDLARTSPKKKAKVSSPFSAKAPRALNPPAKQSKPKKPVSGYLLWLKENRKDIIQQFPELKPKEVVKKAGEIWRTLSPEEKSKYARPATSEKKPAPASAPSSRSDSDDSDDDEEESEKTSTTANNKNTKENANGVEDEQSQQEPETASTAPLASAA</sequence>
<keyword evidence="2 5" id="KW-0853">WD repeat</keyword>
<dbReference type="GO" id="GO:0000278">
    <property type="term" value="P:mitotic cell cycle"/>
    <property type="evidence" value="ECO:0007669"/>
    <property type="project" value="TreeGrafter"/>
</dbReference>
<dbReference type="GeneID" id="16077720"/>
<dbReference type="GO" id="GO:0043596">
    <property type="term" value="C:nuclear replication fork"/>
    <property type="evidence" value="ECO:0007669"/>
    <property type="project" value="TreeGrafter"/>
</dbReference>
<dbReference type="SUPFAM" id="SSF50978">
    <property type="entry name" value="WD40 repeat-like"/>
    <property type="match status" value="1"/>
</dbReference>
<dbReference type="STRING" id="946362.F2U0Z0"/>
<dbReference type="Proteomes" id="UP000007799">
    <property type="component" value="Unassembled WGS sequence"/>
</dbReference>
<feature type="domain" description="HMG box" evidence="8">
    <location>
        <begin position="984"/>
        <end position="1052"/>
    </location>
</feature>
<feature type="compositionally biased region" description="Low complexity" evidence="7">
    <location>
        <begin position="839"/>
        <end position="853"/>
    </location>
</feature>
<reference evidence="9" key="1">
    <citation type="submission" date="2009-08" db="EMBL/GenBank/DDBJ databases">
        <title>Annotation of Salpingoeca rosetta.</title>
        <authorList>
            <consortium name="The Broad Institute Genome Sequencing Platform"/>
            <person name="Russ C."/>
            <person name="Cuomo C."/>
            <person name="Burger G."/>
            <person name="Gray M.W."/>
            <person name="Holland P.W.H."/>
            <person name="King N."/>
            <person name="Lang F.B.F."/>
            <person name="Roger A.J."/>
            <person name="Ruiz-Trillo I."/>
            <person name="Young S.K."/>
            <person name="Zeng Q."/>
            <person name="Gargeya S."/>
            <person name="Alvarado L."/>
            <person name="Berlin A."/>
            <person name="Chapman S.B."/>
            <person name="Chen Z."/>
            <person name="Freedman E."/>
            <person name="Gellesch M."/>
            <person name="Goldberg J."/>
            <person name="Griggs A."/>
            <person name="Gujja S."/>
            <person name="Heilman E."/>
            <person name="Heiman D."/>
            <person name="Howarth C."/>
            <person name="Mehta T."/>
            <person name="Neiman D."/>
            <person name="Pearson M."/>
            <person name="Roberts A."/>
            <person name="Saif S."/>
            <person name="Shea T."/>
            <person name="Shenoy N."/>
            <person name="Sisk P."/>
            <person name="Stolte C."/>
            <person name="Sykes S."/>
            <person name="White J."/>
            <person name="Yandava C."/>
            <person name="Haas B."/>
            <person name="Nusbaum C."/>
            <person name="Birren B."/>
        </authorList>
    </citation>
    <scope>NUCLEOTIDE SEQUENCE [LARGE SCALE GENOMIC DNA]</scope>
    <source>
        <strain evidence="9">ATCC 50818</strain>
    </source>
</reference>
<dbReference type="eggNOG" id="KOG1274">
    <property type="taxonomic scope" value="Eukaryota"/>
</dbReference>
<dbReference type="GO" id="GO:0003677">
    <property type="term" value="F:DNA binding"/>
    <property type="evidence" value="ECO:0007669"/>
    <property type="project" value="UniProtKB-UniRule"/>
</dbReference>
<organism evidence="10">
    <name type="scientific">Salpingoeca rosetta (strain ATCC 50818 / BSB-021)</name>
    <dbReference type="NCBI Taxonomy" id="946362"/>
    <lineage>
        <taxon>Eukaryota</taxon>
        <taxon>Choanoflagellata</taxon>
        <taxon>Craspedida</taxon>
        <taxon>Salpingoecidae</taxon>
        <taxon>Salpingoeca</taxon>
    </lineage>
</organism>
<dbReference type="KEGG" id="sre:PTSG_01156"/>
<dbReference type="PROSITE" id="PS00678">
    <property type="entry name" value="WD_REPEATS_1"/>
    <property type="match status" value="1"/>
</dbReference>
<dbReference type="InterPro" id="IPR048591">
    <property type="entry name" value="WDHD1/CFT4_hel"/>
</dbReference>
<feature type="DNA-binding region" description="HMG box" evidence="6">
    <location>
        <begin position="984"/>
        <end position="1052"/>
    </location>
</feature>
<gene>
    <name evidence="9" type="ORF">PTSG_01156</name>
</gene>
<dbReference type="EMBL" id="GL832958">
    <property type="protein sequence ID" value="EGD80564.1"/>
    <property type="molecule type" value="Genomic_DNA"/>
</dbReference>
<evidence type="ECO:0000256" key="6">
    <source>
        <dbReference type="PROSITE-ProRule" id="PRU00267"/>
    </source>
</evidence>
<dbReference type="GO" id="GO:0003682">
    <property type="term" value="F:chromatin binding"/>
    <property type="evidence" value="ECO:0007669"/>
    <property type="project" value="TreeGrafter"/>
</dbReference>
<dbReference type="AlphaFoldDB" id="F2U0Z0"/>
<dbReference type="FunCoup" id="F2U0Z0">
    <property type="interactions" value="1445"/>
</dbReference>
<dbReference type="OMA" id="RYAHTNG"/>
<dbReference type="PANTHER" id="PTHR19932">
    <property type="entry name" value="WD REPEAT AND HMG-BOX DNA BINDING PROTEIN"/>
    <property type="match status" value="1"/>
</dbReference>
<evidence type="ECO:0000259" key="8">
    <source>
        <dbReference type="PROSITE" id="PS50118"/>
    </source>
</evidence>
<evidence type="ECO:0000256" key="5">
    <source>
        <dbReference type="PROSITE-ProRule" id="PRU00221"/>
    </source>
</evidence>
<feature type="repeat" description="WD" evidence="5">
    <location>
        <begin position="136"/>
        <end position="177"/>
    </location>
</feature>
<feature type="repeat" description="WD" evidence="5">
    <location>
        <begin position="230"/>
        <end position="271"/>
    </location>
</feature>
<dbReference type="PROSITE" id="PS50294">
    <property type="entry name" value="WD_REPEATS_REGION"/>
    <property type="match status" value="2"/>
</dbReference>
<dbReference type="InterPro" id="IPR057646">
    <property type="entry name" value="WD40_WDHD1_1st"/>
</dbReference>
<evidence type="ECO:0000256" key="7">
    <source>
        <dbReference type="SAM" id="MobiDB-lite"/>
    </source>
</evidence>
<protein>
    <recommendedName>
        <fullName evidence="8">HMG box domain-containing protein</fullName>
    </recommendedName>
</protein>
<dbReference type="PANTHER" id="PTHR19932:SF10">
    <property type="entry name" value="WD REPEAT AND HMG-BOX DNA-BINDING PROTEIN 1"/>
    <property type="match status" value="1"/>
</dbReference>
<dbReference type="InterPro" id="IPR009071">
    <property type="entry name" value="HMG_box_dom"/>
</dbReference>
<evidence type="ECO:0000256" key="3">
    <source>
        <dbReference type="ARBA" id="ARBA00022737"/>
    </source>
</evidence>
<evidence type="ECO:0000313" key="9">
    <source>
        <dbReference type="EMBL" id="EGD80564.1"/>
    </source>
</evidence>
<name>F2U0Z0_SALR5</name>
<dbReference type="Pfam" id="PF00505">
    <property type="entry name" value="HMG_box"/>
    <property type="match status" value="1"/>
</dbReference>
<evidence type="ECO:0000256" key="1">
    <source>
        <dbReference type="ARBA" id="ARBA00004123"/>
    </source>
</evidence>
<dbReference type="RefSeq" id="XP_004997125.1">
    <property type="nucleotide sequence ID" value="XM_004997068.1"/>
</dbReference>
<proteinExistence type="predicted"/>
<evidence type="ECO:0000313" key="10">
    <source>
        <dbReference type="Proteomes" id="UP000007799"/>
    </source>
</evidence>
<dbReference type="InterPro" id="IPR015943">
    <property type="entry name" value="WD40/YVTN_repeat-like_dom_sf"/>
</dbReference>
<dbReference type="InterPro" id="IPR001680">
    <property type="entry name" value="WD40_rpt"/>
</dbReference>
<accession>F2U0Z0</accession>
<keyword evidence="3" id="KW-0677">Repeat</keyword>
<feature type="compositionally biased region" description="Polar residues" evidence="7">
    <location>
        <begin position="825"/>
        <end position="838"/>
    </location>
</feature>
<dbReference type="InterPro" id="IPR022100">
    <property type="entry name" value="WDHD1/CFT4_beta-prop_2nd"/>
</dbReference>
<dbReference type="Pfam" id="PF20946">
    <property type="entry name" value="Ctf4_C"/>
    <property type="match status" value="1"/>
</dbReference>
<dbReference type="Pfam" id="PF24817">
    <property type="entry name" value="WD40_WDHD1_1st"/>
    <property type="match status" value="1"/>
</dbReference>
<keyword evidence="10" id="KW-1185">Reference proteome</keyword>
<dbReference type="PROSITE" id="PS50082">
    <property type="entry name" value="WD_REPEATS_2"/>
    <property type="match status" value="2"/>
</dbReference>
<keyword evidence="6" id="KW-0238">DNA-binding</keyword>
<comment type="subcellular location">
    <subcellularLocation>
        <location evidence="1">Nucleus</location>
    </subcellularLocation>
</comment>
<dbReference type="GO" id="GO:0006261">
    <property type="term" value="P:DNA-templated DNA replication"/>
    <property type="evidence" value="ECO:0007669"/>
    <property type="project" value="TreeGrafter"/>
</dbReference>
<feature type="compositionally biased region" description="Acidic residues" evidence="7">
    <location>
        <begin position="1056"/>
        <end position="1065"/>
    </location>
</feature>
<dbReference type="InParanoid" id="F2U0Z0"/>
<dbReference type="PROSITE" id="PS50118">
    <property type="entry name" value="HMG_BOX_2"/>
    <property type="match status" value="1"/>
</dbReference>
<dbReference type="GO" id="GO:0006281">
    <property type="term" value="P:DNA repair"/>
    <property type="evidence" value="ECO:0007669"/>
    <property type="project" value="TreeGrafter"/>
</dbReference>
<dbReference type="SUPFAM" id="SSF47095">
    <property type="entry name" value="HMG-box"/>
    <property type="match status" value="1"/>
</dbReference>
<dbReference type="Gene3D" id="2.130.10.10">
    <property type="entry name" value="YVTN repeat-like/Quinoprotein amine dehydrogenase"/>
    <property type="match status" value="2"/>
</dbReference>
<dbReference type="Gene3D" id="1.10.30.10">
    <property type="entry name" value="High mobility group box domain"/>
    <property type="match status" value="1"/>
</dbReference>
<dbReference type="SMART" id="SM00320">
    <property type="entry name" value="WD40"/>
    <property type="match status" value="7"/>
</dbReference>
<dbReference type="CDD" id="cd00084">
    <property type="entry name" value="HMG-box_SF"/>
    <property type="match status" value="1"/>
</dbReference>
<feature type="compositionally biased region" description="Low complexity" evidence="7">
    <location>
        <begin position="1068"/>
        <end position="1082"/>
    </location>
</feature>
<feature type="compositionally biased region" description="Basic and acidic residues" evidence="7">
    <location>
        <begin position="1019"/>
        <end position="1043"/>
    </location>
</feature>
<dbReference type="OrthoDB" id="427368at2759"/>
<feature type="compositionally biased region" description="Basic and acidic residues" evidence="7">
    <location>
        <begin position="878"/>
        <end position="888"/>
    </location>
</feature>
<feature type="compositionally biased region" description="Low complexity" evidence="7">
    <location>
        <begin position="923"/>
        <end position="943"/>
    </location>
</feature>
<evidence type="ECO:0000256" key="4">
    <source>
        <dbReference type="ARBA" id="ARBA00023242"/>
    </source>
</evidence>
<feature type="compositionally biased region" description="Low complexity" evidence="7">
    <location>
        <begin position="866"/>
        <end position="877"/>
    </location>
</feature>